<protein>
    <submittedName>
        <fullName evidence="2">UBP1-associated proteins 1C</fullName>
    </submittedName>
</protein>
<evidence type="ECO:0000313" key="3">
    <source>
        <dbReference type="Proteomes" id="UP001327560"/>
    </source>
</evidence>
<keyword evidence="3" id="KW-1185">Reference proteome</keyword>
<evidence type="ECO:0000313" key="2">
    <source>
        <dbReference type="EMBL" id="WOL00365.1"/>
    </source>
</evidence>
<dbReference type="EMBL" id="CP136892">
    <property type="protein sequence ID" value="WOL00365.1"/>
    <property type="molecule type" value="Genomic_DNA"/>
</dbReference>
<gene>
    <name evidence="2" type="ORF">Cni_G09078</name>
</gene>
<accession>A0AAQ3K3L4</accession>
<feature type="region of interest" description="Disordered" evidence="1">
    <location>
        <begin position="34"/>
        <end position="54"/>
    </location>
</feature>
<evidence type="ECO:0000256" key="1">
    <source>
        <dbReference type="SAM" id="MobiDB-lite"/>
    </source>
</evidence>
<sequence length="109" mass="12096">MEFGDQTGIRERGTNISGGQNQCIQLARAEKYGPKGQAKASRNAQAKPDKPKLNADVDVNVGLSSRPHWFCRGVEIKHKVLGELDEVRQLELCRHGTLNGYLIVARLEI</sequence>
<proteinExistence type="predicted"/>
<dbReference type="Proteomes" id="UP001327560">
    <property type="component" value="Chromosome 3"/>
</dbReference>
<reference evidence="2 3" key="1">
    <citation type="submission" date="2023-10" db="EMBL/GenBank/DDBJ databases">
        <title>Chromosome-scale genome assembly provides insights into flower coloration mechanisms of Canna indica.</title>
        <authorList>
            <person name="Li C."/>
        </authorList>
    </citation>
    <scope>NUCLEOTIDE SEQUENCE [LARGE SCALE GENOMIC DNA]</scope>
    <source>
        <tissue evidence="2">Flower</tissue>
    </source>
</reference>
<organism evidence="2 3">
    <name type="scientific">Canna indica</name>
    <name type="common">Indian-shot</name>
    <dbReference type="NCBI Taxonomy" id="4628"/>
    <lineage>
        <taxon>Eukaryota</taxon>
        <taxon>Viridiplantae</taxon>
        <taxon>Streptophyta</taxon>
        <taxon>Embryophyta</taxon>
        <taxon>Tracheophyta</taxon>
        <taxon>Spermatophyta</taxon>
        <taxon>Magnoliopsida</taxon>
        <taxon>Liliopsida</taxon>
        <taxon>Zingiberales</taxon>
        <taxon>Cannaceae</taxon>
        <taxon>Canna</taxon>
    </lineage>
</organism>
<name>A0AAQ3K3L4_9LILI</name>
<dbReference type="AlphaFoldDB" id="A0AAQ3K3L4"/>